<dbReference type="GO" id="GO:0043190">
    <property type="term" value="C:ATP-binding cassette (ABC) transporter complex"/>
    <property type="evidence" value="ECO:0007669"/>
    <property type="project" value="InterPro"/>
</dbReference>
<dbReference type="GO" id="GO:0042597">
    <property type="term" value="C:periplasmic space"/>
    <property type="evidence" value="ECO:0007669"/>
    <property type="project" value="UniProtKB-ARBA"/>
</dbReference>
<feature type="non-terminal residue" evidence="6">
    <location>
        <position position="1"/>
    </location>
</feature>
<name>A0A0P9HD19_9CHLR</name>
<dbReference type="Gene3D" id="3.40.190.10">
    <property type="entry name" value="Periplasmic binding protein-like II"/>
    <property type="match status" value="1"/>
</dbReference>
<dbReference type="GO" id="GO:1904680">
    <property type="term" value="F:peptide transmembrane transporter activity"/>
    <property type="evidence" value="ECO:0007669"/>
    <property type="project" value="TreeGrafter"/>
</dbReference>
<keyword evidence="7" id="KW-1185">Reference proteome</keyword>
<dbReference type="GO" id="GO:0015833">
    <property type="term" value="P:peptide transport"/>
    <property type="evidence" value="ECO:0007669"/>
    <property type="project" value="TreeGrafter"/>
</dbReference>
<dbReference type="InterPro" id="IPR030678">
    <property type="entry name" value="Peptide/Ni-bd"/>
</dbReference>
<evidence type="ECO:0000313" key="7">
    <source>
        <dbReference type="Proteomes" id="UP000050509"/>
    </source>
</evidence>
<evidence type="ECO:0000256" key="1">
    <source>
        <dbReference type="ARBA" id="ARBA00004196"/>
    </source>
</evidence>
<dbReference type="SUPFAM" id="SSF53850">
    <property type="entry name" value="Periplasmic binding protein-like II"/>
    <property type="match status" value="1"/>
</dbReference>
<gene>
    <name evidence="6" type="ORF">SE17_15295</name>
</gene>
<dbReference type="Gene3D" id="3.90.76.10">
    <property type="entry name" value="Dipeptide-binding Protein, Domain 1"/>
    <property type="match status" value="1"/>
</dbReference>
<accession>A0A0P9HD19</accession>
<dbReference type="Pfam" id="PF00496">
    <property type="entry name" value="SBP_bac_5"/>
    <property type="match status" value="1"/>
</dbReference>
<evidence type="ECO:0000256" key="4">
    <source>
        <dbReference type="ARBA" id="ARBA00022729"/>
    </source>
</evidence>
<dbReference type="EMBL" id="LJCR01000534">
    <property type="protein sequence ID" value="KPV52474.1"/>
    <property type="molecule type" value="Genomic_DNA"/>
</dbReference>
<evidence type="ECO:0000259" key="5">
    <source>
        <dbReference type="Pfam" id="PF00496"/>
    </source>
</evidence>
<comment type="similarity">
    <text evidence="2">Belongs to the bacterial solute-binding protein 5 family.</text>
</comment>
<comment type="subcellular location">
    <subcellularLocation>
        <location evidence="1">Cell envelope</location>
    </subcellularLocation>
</comment>
<feature type="domain" description="Solute-binding protein family 5" evidence="5">
    <location>
        <begin position="33"/>
        <end position="418"/>
    </location>
</feature>
<sequence>DQLDPQKSSFSNEIAVLILNYEGLTRFDKDLKTVPGAAEKWESNADGTEWTFTLRDGLKYSDGSPLTSKDFAEAIYHSLDPHSPGDYQGTYFMIKGADAIINTEVPTDEAKLPDLQKALGIETPDDKTIKFTLTQPTPYFPTIMGIWVGWPTKKSSFESSETWWEDAALQIGNGPFQISKIDKSANLIEYKANENYWGGKPKIAGVRYTYIEDLAVALQAYKNNEVDVMTPDANDVPTIQADPTLGAEFKNYAGACTYGWEFNLTRAPFDNAKVREAFAYAFDREGFIRDVTKDTNVKTLTWIPPGYPGYDDKETRFDFDVEKAKAALSEAGFADGAGFPEVKLTYASNNPANQARSEYLAQMYKKNLNIDLTLDPVESTTLTALRKDPKTFPQLVRGGWCADYPDQQNWLSIFWHSRSEFAKNISYKDPKADELMDKADVELDPAKRTELYAQAQVQVISTLPIIIYGNSKNNFLIKPWVKGLDFTPQDSDEPGLITGLAGVTLGQ</sequence>
<dbReference type="AlphaFoldDB" id="A0A0P9HD19"/>
<proteinExistence type="inferred from homology"/>
<protein>
    <recommendedName>
        <fullName evidence="5">Solute-binding protein family 5 domain-containing protein</fullName>
    </recommendedName>
</protein>
<keyword evidence="3" id="KW-0813">Transport</keyword>
<dbReference type="PANTHER" id="PTHR30290:SF10">
    <property type="entry name" value="PERIPLASMIC OLIGOPEPTIDE-BINDING PROTEIN-RELATED"/>
    <property type="match status" value="1"/>
</dbReference>
<organism evidence="6 7">
    <name type="scientific">Kouleothrix aurantiaca</name>
    <dbReference type="NCBI Taxonomy" id="186479"/>
    <lineage>
        <taxon>Bacteria</taxon>
        <taxon>Bacillati</taxon>
        <taxon>Chloroflexota</taxon>
        <taxon>Chloroflexia</taxon>
        <taxon>Chloroflexales</taxon>
        <taxon>Roseiflexineae</taxon>
        <taxon>Roseiflexaceae</taxon>
        <taxon>Kouleothrix</taxon>
    </lineage>
</organism>
<keyword evidence="4" id="KW-0732">Signal</keyword>
<dbReference type="PIRSF" id="PIRSF002741">
    <property type="entry name" value="MppA"/>
    <property type="match status" value="1"/>
</dbReference>
<dbReference type="Gene3D" id="3.10.105.10">
    <property type="entry name" value="Dipeptide-binding Protein, Domain 3"/>
    <property type="match status" value="1"/>
</dbReference>
<dbReference type="InterPro" id="IPR039424">
    <property type="entry name" value="SBP_5"/>
</dbReference>
<comment type="caution">
    <text evidence="6">The sequence shown here is derived from an EMBL/GenBank/DDBJ whole genome shotgun (WGS) entry which is preliminary data.</text>
</comment>
<reference evidence="6 7" key="1">
    <citation type="submission" date="2015-09" db="EMBL/GenBank/DDBJ databases">
        <title>Draft genome sequence of Kouleothrix aurantiaca JCM 19913.</title>
        <authorList>
            <person name="Hemp J."/>
        </authorList>
    </citation>
    <scope>NUCLEOTIDE SEQUENCE [LARGE SCALE GENOMIC DNA]</scope>
    <source>
        <strain evidence="6 7">COM-B</strain>
    </source>
</reference>
<dbReference type="PANTHER" id="PTHR30290">
    <property type="entry name" value="PERIPLASMIC BINDING COMPONENT OF ABC TRANSPORTER"/>
    <property type="match status" value="1"/>
</dbReference>
<evidence type="ECO:0000313" key="6">
    <source>
        <dbReference type="EMBL" id="KPV52474.1"/>
    </source>
</evidence>
<dbReference type="Proteomes" id="UP000050509">
    <property type="component" value="Unassembled WGS sequence"/>
</dbReference>
<evidence type="ECO:0000256" key="2">
    <source>
        <dbReference type="ARBA" id="ARBA00005695"/>
    </source>
</evidence>
<dbReference type="PATRIC" id="fig|186479.3.peg.8886"/>
<dbReference type="GO" id="GO:0030313">
    <property type="term" value="C:cell envelope"/>
    <property type="evidence" value="ECO:0007669"/>
    <property type="project" value="UniProtKB-SubCell"/>
</dbReference>
<evidence type="ECO:0000256" key="3">
    <source>
        <dbReference type="ARBA" id="ARBA00022448"/>
    </source>
</evidence>
<dbReference type="InterPro" id="IPR000914">
    <property type="entry name" value="SBP_5_dom"/>
</dbReference>
<dbReference type="CDD" id="cd08504">
    <property type="entry name" value="PBP2_OppA"/>
    <property type="match status" value="1"/>
</dbReference>